<evidence type="ECO:0000313" key="3">
    <source>
        <dbReference type="Proteomes" id="UP000663720"/>
    </source>
</evidence>
<protein>
    <submittedName>
        <fullName evidence="2">Toxin-antitoxin system, antitoxin component, type IV</fullName>
    </submittedName>
</protein>
<feature type="domain" description="Transcriptional regulator AbiEi antitoxin N-terminal" evidence="1">
    <location>
        <begin position="6"/>
        <end position="96"/>
    </location>
</feature>
<dbReference type="AlphaFoldDB" id="A0A975GEP0"/>
<reference evidence="2" key="1">
    <citation type="journal article" date="2021" name="Microb. Physiol.">
        <title>Proteogenomic Insights into the Physiology of Marine, Sulfate-Reducing, Filamentous Desulfonema limicola and Desulfonema magnum.</title>
        <authorList>
            <person name="Schnaars V."/>
            <person name="Wohlbrand L."/>
            <person name="Scheve S."/>
            <person name="Hinrichs C."/>
            <person name="Reinhardt R."/>
            <person name="Rabus R."/>
        </authorList>
    </citation>
    <scope>NUCLEOTIDE SEQUENCE</scope>
    <source>
        <strain evidence="2">5ac10</strain>
    </source>
</reference>
<dbReference type="RefSeq" id="WP_207690250.1">
    <property type="nucleotide sequence ID" value="NZ_CP061799.1"/>
</dbReference>
<dbReference type="Pfam" id="PF11459">
    <property type="entry name" value="AbiEi_3"/>
    <property type="match status" value="1"/>
</dbReference>
<evidence type="ECO:0000259" key="1">
    <source>
        <dbReference type="Pfam" id="PF17194"/>
    </source>
</evidence>
<accession>A0A975GEP0</accession>
<keyword evidence="3" id="KW-1185">Reference proteome</keyword>
<dbReference type="Pfam" id="PF17194">
    <property type="entry name" value="AbiEi_3_N"/>
    <property type="match status" value="1"/>
</dbReference>
<dbReference type="EMBL" id="CP061799">
    <property type="protein sequence ID" value="QTA78388.1"/>
    <property type="molecule type" value="Genomic_DNA"/>
</dbReference>
<name>A0A975GEP0_9BACT</name>
<dbReference type="KEGG" id="dli:dnl_06100"/>
<dbReference type="InterPro" id="IPR021561">
    <property type="entry name" value="AbiEi_3"/>
</dbReference>
<dbReference type="InterPro" id="IPR033455">
    <property type="entry name" value="AbiEi_3_N"/>
</dbReference>
<proteinExistence type="predicted"/>
<dbReference type="Proteomes" id="UP000663720">
    <property type="component" value="Chromosome"/>
</dbReference>
<evidence type="ECO:0000313" key="2">
    <source>
        <dbReference type="EMBL" id="QTA78388.1"/>
    </source>
</evidence>
<gene>
    <name evidence="2" type="ORF">dnl_06100</name>
</gene>
<sequence length="260" mass="30178">MNSIKRTKINQLIRQWPRGTVGTASHLNSEGYSHDLLTKYKKSGWIESFGRGAYILSGDKVEWPGALYAIQFQLRLNIHAGGKTALEMKGYAHYLSTQVSRIYFYGPGSQRLPDWFTNYRWNIEMIVSYTKLFPPDFKEGLTEHKDREFSIIISGPERAAMEMIYLVPLKIGFDESSQIMENLISLRPGVVQTLLENCNSVKVKRLFMFMAEKYDHPWINNIDLSNVDFGKGKRMIVRNGRLDKKYKITIPRNDFNEVFM</sequence>
<organism evidence="2 3">
    <name type="scientific">Desulfonema limicola</name>
    <dbReference type="NCBI Taxonomy" id="45656"/>
    <lineage>
        <taxon>Bacteria</taxon>
        <taxon>Pseudomonadati</taxon>
        <taxon>Thermodesulfobacteriota</taxon>
        <taxon>Desulfobacteria</taxon>
        <taxon>Desulfobacterales</taxon>
        <taxon>Desulfococcaceae</taxon>
        <taxon>Desulfonema</taxon>
    </lineage>
</organism>